<evidence type="ECO:0000313" key="3">
    <source>
        <dbReference type="Proteomes" id="UP000501868"/>
    </source>
</evidence>
<organism evidence="2 3">
    <name type="scientific">Priestia megaterium</name>
    <name type="common">Bacillus megaterium</name>
    <dbReference type="NCBI Taxonomy" id="1404"/>
    <lineage>
        <taxon>Bacteria</taxon>
        <taxon>Bacillati</taxon>
        <taxon>Bacillota</taxon>
        <taxon>Bacilli</taxon>
        <taxon>Bacillales</taxon>
        <taxon>Bacillaceae</taxon>
        <taxon>Priestia</taxon>
    </lineage>
</organism>
<proteinExistence type="predicted"/>
<dbReference type="Pfam" id="PF17936">
    <property type="entry name" value="Big_6"/>
    <property type="match status" value="1"/>
</dbReference>
<sequence>MTIKVGSKVIGTAKADSKGNFKVKIKTQKKKTVLGVTATDKAKNVRKAATVKVK</sequence>
<dbReference type="InterPro" id="IPR041498">
    <property type="entry name" value="Big_6"/>
</dbReference>
<reference evidence="2 3" key="1">
    <citation type="submission" date="2020-04" db="EMBL/GenBank/DDBJ databases">
        <title>Genome-Wide Identification of 5-Methylcytosine Sites in Bacterial Genomes By High-Throughput Sequencing of MspJI Restriction Fragments.</title>
        <authorList>
            <person name="Wu V."/>
        </authorList>
    </citation>
    <scope>NUCLEOTIDE SEQUENCE [LARGE SCALE GENOMIC DNA]</scope>
    <source>
        <strain evidence="2 3">S2</strain>
    </source>
</reference>
<reference evidence="2 3" key="2">
    <citation type="submission" date="2020-04" db="EMBL/GenBank/DDBJ databases">
        <authorList>
            <person name="Fomenkov A."/>
            <person name="Anton B.P."/>
            <person name="Roberts R.J."/>
        </authorList>
    </citation>
    <scope>NUCLEOTIDE SEQUENCE [LARGE SCALE GENOMIC DNA]</scope>
    <source>
        <strain evidence="2 3">S2</strain>
    </source>
</reference>
<dbReference type="Proteomes" id="UP000501868">
    <property type="component" value="Chromosome"/>
</dbReference>
<evidence type="ECO:0000313" key="2">
    <source>
        <dbReference type="EMBL" id="QIZ10728.1"/>
    </source>
</evidence>
<dbReference type="EMBL" id="CP051128">
    <property type="protein sequence ID" value="QIZ10728.1"/>
    <property type="molecule type" value="Genomic_DNA"/>
</dbReference>
<evidence type="ECO:0000259" key="1">
    <source>
        <dbReference type="Pfam" id="PF17936"/>
    </source>
</evidence>
<feature type="domain" description="Bacterial Ig" evidence="1">
    <location>
        <begin position="6"/>
        <end position="53"/>
    </location>
</feature>
<dbReference type="InterPro" id="IPR013783">
    <property type="entry name" value="Ig-like_fold"/>
</dbReference>
<accession>A0A6H1PB10</accession>
<name>A0A6H1PB10_PRIMG</name>
<gene>
    <name evidence="2" type="ORF">HFZ78_01670</name>
</gene>
<dbReference type="Gene3D" id="2.60.40.10">
    <property type="entry name" value="Immunoglobulins"/>
    <property type="match status" value="1"/>
</dbReference>
<dbReference type="AlphaFoldDB" id="A0A6H1PB10"/>
<protein>
    <recommendedName>
        <fullName evidence="1">Bacterial Ig domain-containing protein</fullName>
    </recommendedName>
</protein>